<dbReference type="Pfam" id="PF18023">
    <property type="entry name" value="FKBP_N_2"/>
    <property type="match status" value="1"/>
</dbReference>
<dbReference type="Proteomes" id="UP001549921">
    <property type="component" value="Unassembled WGS sequence"/>
</dbReference>
<dbReference type="EMBL" id="JBEDNZ010000020">
    <property type="protein sequence ID" value="KAL0819348.1"/>
    <property type="molecule type" value="Genomic_DNA"/>
</dbReference>
<dbReference type="Gene3D" id="1.25.40.10">
    <property type="entry name" value="Tetratricopeptide repeat domain"/>
    <property type="match status" value="1"/>
</dbReference>
<feature type="domain" description="BDBT FKBP like N-terminal" evidence="2">
    <location>
        <begin position="12"/>
        <end position="121"/>
    </location>
</feature>
<comment type="caution">
    <text evidence="3">The sequence shown here is derived from an EMBL/GenBank/DDBJ whole genome shotgun (WGS) entry which is preliminary data.</text>
</comment>
<dbReference type="PANTHER" id="PTHR46512:SF10">
    <property type="entry name" value="FK506-BINDING PROTEIN-LIKE"/>
    <property type="match status" value="1"/>
</dbReference>
<dbReference type="PANTHER" id="PTHR46512">
    <property type="entry name" value="PEPTIDYLPROLYL ISOMERASE"/>
    <property type="match status" value="1"/>
</dbReference>
<organism evidence="3 4">
    <name type="scientific">Loxostege sticticalis</name>
    <name type="common">Beet webworm moth</name>
    <dbReference type="NCBI Taxonomy" id="481309"/>
    <lineage>
        <taxon>Eukaryota</taxon>
        <taxon>Metazoa</taxon>
        <taxon>Ecdysozoa</taxon>
        <taxon>Arthropoda</taxon>
        <taxon>Hexapoda</taxon>
        <taxon>Insecta</taxon>
        <taxon>Pterygota</taxon>
        <taxon>Neoptera</taxon>
        <taxon>Endopterygota</taxon>
        <taxon>Lepidoptera</taxon>
        <taxon>Glossata</taxon>
        <taxon>Ditrysia</taxon>
        <taxon>Pyraloidea</taxon>
        <taxon>Crambidae</taxon>
        <taxon>Pyraustinae</taxon>
        <taxon>Loxostege</taxon>
    </lineage>
</organism>
<sequence length="289" mass="33276">MQKETVVSSRPDREIRKKIITPGDYSIVPYEDSRCRIVLSDVCCTNAEGECEMEPCSRVFSKDFDGNVLIGDCDSFIDRDFELVLQQMCCGESSEVRMVYRDGEGALAKQISCKVELREVTEEQLVCDWGWERLYEAALHHKEIGVQLVKEKRTVDAFRRFTKSLKMLIAIEPIDPAVIEEDRVKEMIDLKVKLYNNLAHCQLQYNEYNATLELCNSALKFDPQNVKALYRRCTAYAGLELYEEAWADIQQVLKLDPNDKAAIQKANSIQPMVEKINKNYTNVIKKMFG</sequence>
<evidence type="ECO:0000259" key="2">
    <source>
        <dbReference type="Pfam" id="PF18023"/>
    </source>
</evidence>
<keyword evidence="1" id="KW-0802">TPR repeat</keyword>
<feature type="repeat" description="TPR" evidence="1">
    <location>
        <begin position="192"/>
        <end position="225"/>
    </location>
</feature>
<dbReference type="AlphaFoldDB" id="A0ABD0SHM0"/>
<evidence type="ECO:0000313" key="4">
    <source>
        <dbReference type="Proteomes" id="UP001549921"/>
    </source>
</evidence>
<feature type="repeat" description="TPR" evidence="1">
    <location>
        <begin position="226"/>
        <end position="259"/>
    </location>
</feature>
<dbReference type="SMART" id="SM00028">
    <property type="entry name" value="TPR"/>
    <property type="match status" value="2"/>
</dbReference>
<dbReference type="PROSITE" id="PS50005">
    <property type="entry name" value="TPR"/>
    <property type="match status" value="2"/>
</dbReference>
<dbReference type="InterPro" id="IPR019734">
    <property type="entry name" value="TPR_rpt"/>
</dbReference>
<protein>
    <recommendedName>
        <fullName evidence="2">BDBT FKBP like N-terminal domain-containing protein</fullName>
    </recommendedName>
</protein>
<reference evidence="3 4" key="1">
    <citation type="submission" date="2024-06" db="EMBL/GenBank/DDBJ databases">
        <title>A chromosome-level genome assembly of beet webworm, Loxostege sticticalis.</title>
        <authorList>
            <person name="Zhang Y."/>
        </authorList>
    </citation>
    <scope>NUCLEOTIDE SEQUENCE [LARGE SCALE GENOMIC DNA]</scope>
    <source>
        <strain evidence="3">AQ028</strain>
        <tissue evidence="3">Male pupae</tissue>
    </source>
</reference>
<accession>A0ABD0SHM0</accession>
<gene>
    <name evidence="3" type="ORF">ABMA28_007474</name>
</gene>
<dbReference type="InterPro" id="IPR050754">
    <property type="entry name" value="FKBP4/5/8-like"/>
</dbReference>
<name>A0ABD0SHM0_LOXSC</name>
<dbReference type="SUPFAM" id="SSF48452">
    <property type="entry name" value="TPR-like"/>
    <property type="match status" value="1"/>
</dbReference>
<proteinExistence type="predicted"/>
<dbReference type="InterPro" id="IPR011990">
    <property type="entry name" value="TPR-like_helical_dom_sf"/>
</dbReference>
<dbReference type="InterPro" id="IPR040478">
    <property type="entry name" value="FKBP_N_2"/>
</dbReference>
<evidence type="ECO:0000256" key="1">
    <source>
        <dbReference type="PROSITE-ProRule" id="PRU00339"/>
    </source>
</evidence>
<evidence type="ECO:0000313" key="3">
    <source>
        <dbReference type="EMBL" id="KAL0819348.1"/>
    </source>
</evidence>